<name>A0A1Q9D5H0_SYMMI</name>
<reference evidence="1 2" key="1">
    <citation type="submission" date="2016-02" db="EMBL/GenBank/DDBJ databases">
        <title>Genome analysis of coral dinoflagellate symbionts highlights evolutionary adaptations to a symbiotic lifestyle.</title>
        <authorList>
            <person name="Aranda M."/>
            <person name="Li Y."/>
            <person name="Liew Y.J."/>
            <person name="Baumgarten S."/>
            <person name="Simakov O."/>
            <person name="Wilson M."/>
            <person name="Piel J."/>
            <person name="Ashoor H."/>
            <person name="Bougouffa S."/>
            <person name="Bajic V.B."/>
            <person name="Ryu T."/>
            <person name="Ravasi T."/>
            <person name="Bayer T."/>
            <person name="Micklem G."/>
            <person name="Kim H."/>
            <person name="Bhak J."/>
            <person name="Lajeunesse T.C."/>
            <person name="Voolstra C.R."/>
        </authorList>
    </citation>
    <scope>NUCLEOTIDE SEQUENCE [LARGE SCALE GENOMIC DNA]</scope>
    <source>
        <strain evidence="1 2">CCMP2467</strain>
    </source>
</reference>
<protein>
    <submittedName>
        <fullName evidence="1">Uncharacterized protein</fullName>
    </submittedName>
</protein>
<comment type="caution">
    <text evidence="1">The sequence shown here is derived from an EMBL/GenBank/DDBJ whole genome shotgun (WGS) entry which is preliminary data.</text>
</comment>
<evidence type="ECO:0000313" key="2">
    <source>
        <dbReference type="Proteomes" id="UP000186817"/>
    </source>
</evidence>
<dbReference type="AlphaFoldDB" id="A0A1Q9D5H0"/>
<dbReference type="EMBL" id="LSRX01000712">
    <property type="protein sequence ID" value="OLP90423.1"/>
    <property type="molecule type" value="Genomic_DNA"/>
</dbReference>
<accession>A0A1Q9D5H0</accession>
<organism evidence="1 2">
    <name type="scientific">Symbiodinium microadriaticum</name>
    <name type="common">Dinoflagellate</name>
    <name type="synonym">Zooxanthella microadriatica</name>
    <dbReference type="NCBI Taxonomy" id="2951"/>
    <lineage>
        <taxon>Eukaryota</taxon>
        <taxon>Sar</taxon>
        <taxon>Alveolata</taxon>
        <taxon>Dinophyceae</taxon>
        <taxon>Suessiales</taxon>
        <taxon>Symbiodiniaceae</taxon>
        <taxon>Symbiodinium</taxon>
    </lineage>
</organism>
<gene>
    <name evidence="1" type="ORF">AK812_SmicGene28000</name>
</gene>
<dbReference type="Proteomes" id="UP000186817">
    <property type="component" value="Unassembled WGS sequence"/>
</dbReference>
<keyword evidence="2" id="KW-1185">Reference proteome</keyword>
<sequence>MAHFCHLTAKAILRKNDLWRSAILCQVKTLGLDQPVEEPVQKPVEMSVDRSPWKTSARQCSLQSERPQATAALENRTASTHPYTPVVKAVAIDEDHFSDSDQGGKGTAQVSPQNFNTFGHQALTLDTDVTGNHQLDTRGLIPLRRSVQQPILQVERNNEPVGQWSVRAHTEDAGGDLKMSLDATAGVAPATNLSLADKVRGVRVASTSHSTLKSNRLPHLPFPELRAKAAKAREAPTLPEALAQSSDARMQDFYVSRILVFLFAAFEVGITICCNDGFVEETQHLASRTVGKLGQVADIAGKAMVNLKNAVQTGTVFLHRGRL</sequence>
<evidence type="ECO:0000313" key="1">
    <source>
        <dbReference type="EMBL" id="OLP90423.1"/>
    </source>
</evidence>
<proteinExistence type="predicted"/>